<feature type="domain" description="UDP-N-acetylenolpyruvoylglucosamine reductase C-terminal" evidence="2">
    <location>
        <begin position="1"/>
        <end position="56"/>
    </location>
</feature>
<dbReference type="GO" id="GO:0050660">
    <property type="term" value="F:flavin adenine dinucleotide binding"/>
    <property type="evidence" value="ECO:0007669"/>
    <property type="project" value="TreeGrafter"/>
</dbReference>
<dbReference type="PANTHER" id="PTHR21071:SF4">
    <property type="entry name" value="UDP-N-ACETYLENOLPYRUVOYLGLUCOSAMINE REDUCTASE"/>
    <property type="match status" value="1"/>
</dbReference>
<sequence>LKGFIYGGTRISDKHANFIENFDNASSEDIFILSKIVKDMVMDKFKIELEYEVKVVGF</sequence>
<accession>X1Q3G6</accession>
<reference evidence="3" key="1">
    <citation type="journal article" date="2014" name="Front. Microbiol.">
        <title>High frequency of phylogenetically diverse reductive dehalogenase-homologous genes in deep subseafloor sedimentary metagenomes.</title>
        <authorList>
            <person name="Kawai M."/>
            <person name="Futagami T."/>
            <person name="Toyoda A."/>
            <person name="Takaki Y."/>
            <person name="Nishi S."/>
            <person name="Hori S."/>
            <person name="Arai W."/>
            <person name="Tsubouchi T."/>
            <person name="Morono Y."/>
            <person name="Uchiyama I."/>
            <person name="Ito T."/>
            <person name="Fujiyama A."/>
            <person name="Inagaki F."/>
            <person name="Takami H."/>
        </authorList>
    </citation>
    <scope>NUCLEOTIDE SEQUENCE</scope>
    <source>
        <strain evidence="3">Expedition CK06-06</strain>
    </source>
</reference>
<comment type="cofactor">
    <cofactor evidence="1">
        <name>FAD</name>
        <dbReference type="ChEBI" id="CHEBI:57692"/>
    </cofactor>
</comment>
<evidence type="ECO:0000256" key="1">
    <source>
        <dbReference type="ARBA" id="ARBA00001974"/>
    </source>
</evidence>
<dbReference type="AlphaFoldDB" id="X1Q3G6"/>
<dbReference type="InterPro" id="IPR003170">
    <property type="entry name" value="MurB"/>
</dbReference>
<proteinExistence type="predicted"/>
<dbReference type="GO" id="GO:0005829">
    <property type="term" value="C:cytosol"/>
    <property type="evidence" value="ECO:0007669"/>
    <property type="project" value="TreeGrafter"/>
</dbReference>
<evidence type="ECO:0000259" key="2">
    <source>
        <dbReference type="Pfam" id="PF02873"/>
    </source>
</evidence>
<dbReference type="SUPFAM" id="SSF56194">
    <property type="entry name" value="Uridine diphospho-N-Acetylenolpyruvylglucosamine reductase, MurB, C-terminal domain"/>
    <property type="match status" value="1"/>
</dbReference>
<comment type="caution">
    <text evidence="3">The sequence shown here is derived from an EMBL/GenBank/DDBJ whole genome shotgun (WGS) entry which is preliminary data.</text>
</comment>
<evidence type="ECO:0000313" key="3">
    <source>
        <dbReference type="EMBL" id="GAI45615.1"/>
    </source>
</evidence>
<dbReference type="InterPro" id="IPR036635">
    <property type="entry name" value="MurB_C_sf"/>
</dbReference>
<dbReference type="GO" id="GO:0071555">
    <property type="term" value="P:cell wall organization"/>
    <property type="evidence" value="ECO:0007669"/>
    <property type="project" value="TreeGrafter"/>
</dbReference>
<dbReference type="GO" id="GO:0008762">
    <property type="term" value="F:UDP-N-acetylmuramate dehydrogenase activity"/>
    <property type="evidence" value="ECO:0007669"/>
    <property type="project" value="InterPro"/>
</dbReference>
<dbReference type="InterPro" id="IPR011601">
    <property type="entry name" value="MurB_C"/>
</dbReference>
<dbReference type="PANTHER" id="PTHR21071">
    <property type="entry name" value="UDP-N-ACETYLENOLPYRUVOYLGLUCOSAMINE REDUCTASE"/>
    <property type="match status" value="1"/>
</dbReference>
<dbReference type="EMBL" id="BARV01024275">
    <property type="protein sequence ID" value="GAI45615.1"/>
    <property type="molecule type" value="Genomic_DNA"/>
</dbReference>
<organism evidence="3">
    <name type="scientific">marine sediment metagenome</name>
    <dbReference type="NCBI Taxonomy" id="412755"/>
    <lineage>
        <taxon>unclassified sequences</taxon>
        <taxon>metagenomes</taxon>
        <taxon>ecological metagenomes</taxon>
    </lineage>
</organism>
<feature type="non-terminal residue" evidence="3">
    <location>
        <position position="1"/>
    </location>
</feature>
<dbReference type="Pfam" id="PF02873">
    <property type="entry name" value="MurB_C"/>
    <property type="match status" value="1"/>
</dbReference>
<protein>
    <recommendedName>
        <fullName evidence="2">UDP-N-acetylenolpyruvoylglucosamine reductase C-terminal domain-containing protein</fullName>
    </recommendedName>
</protein>
<gene>
    <name evidence="3" type="ORF">S06H3_39645</name>
</gene>
<name>X1Q3G6_9ZZZZ</name>
<dbReference type="Gene3D" id="3.90.78.10">
    <property type="entry name" value="UDP-N-acetylenolpyruvoylglucosamine reductase, C-terminal domain"/>
    <property type="match status" value="1"/>
</dbReference>